<keyword evidence="4" id="KW-1185">Reference proteome</keyword>
<reference evidence="3" key="1">
    <citation type="submission" date="2025-08" db="UniProtKB">
        <authorList>
            <consortium name="Ensembl"/>
        </authorList>
    </citation>
    <scope>IDENTIFICATION</scope>
</reference>
<evidence type="ECO:0000259" key="2">
    <source>
        <dbReference type="Pfam" id="PF14654"/>
    </source>
</evidence>
<evidence type="ECO:0000313" key="3">
    <source>
        <dbReference type="Ensembl" id="ENSNVIP00000024588.1"/>
    </source>
</evidence>
<organism evidence="3 4">
    <name type="scientific">Neovison vison</name>
    <name type="common">American mink</name>
    <name type="synonym">Mustela vison</name>
    <dbReference type="NCBI Taxonomy" id="452646"/>
    <lineage>
        <taxon>Eukaryota</taxon>
        <taxon>Metazoa</taxon>
        <taxon>Chordata</taxon>
        <taxon>Craniata</taxon>
        <taxon>Vertebrata</taxon>
        <taxon>Euteleostomi</taxon>
        <taxon>Mammalia</taxon>
        <taxon>Eutheria</taxon>
        <taxon>Laurasiatheria</taxon>
        <taxon>Carnivora</taxon>
        <taxon>Caniformia</taxon>
        <taxon>Musteloidea</taxon>
        <taxon>Mustelidae</taxon>
        <taxon>Mustelinae</taxon>
        <taxon>Neogale</taxon>
    </lineage>
</organism>
<feature type="domain" description="Mucin catalytic TM and cytoplasmic tail" evidence="2">
    <location>
        <begin position="13"/>
        <end position="99"/>
    </location>
</feature>
<sequence length="114" mass="12685">THTTSHRVGTSATTPLNEMIPSGFLKPWEIFLITLVSVVVAVGFFAGLFFCVRNSLSLRNIFDTAVYHPHGPNLGTVPGGNHGVHHRPSWSPNWFWRRPVSSVAMEMRRGYNGP</sequence>
<dbReference type="Ensembl" id="ENSNVIT00000028532.1">
    <property type="protein sequence ID" value="ENSNVIP00000024588.1"/>
    <property type="gene ID" value="ENSNVIG00000019053.1"/>
</dbReference>
<keyword evidence="1" id="KW-0812">Transmembrane</keyword>
<evidence type="ECO:0000256" key="1">
    <source>
        <dbReference type="SAM" id="Phobius"/>
    </source>
</evidence>
<dbReference type="Proteomes" id="UP000694425">
    <property type="component" value="Unplaced"/>
</dbReference>
<accession>A0A8C7BIK0</accession>
<protein>
    <recommendedName>
        <fullName evidence="2">Mucin catalytic TM and cytoplasmic tail domain-containing protein</fullName>
    </recommendedName>
</protein>
<dbReference type="AlphaFoldDB" id="A0A8C7BIK0"/>
<reference evidence="3" key="2">
    <citation type="submission" date="2025-09" db="UniProtKB">
        <authorList>
            <consortium name="Ensembl"/>
        </authorList>
    </citation>
    <scope>IDENTIFICATION</scope>
</reference>
<dbReference type="GeneTree" id="ENSGT00940000164618"/>
<keyword evidence="1" id="KW-1133">Transmembrane helix</keyword>
<name>A0A8C7BIK0_NEOVI</name>
<feature type="transmembrane region" description="Helical" evidence="1">
    <location>
        <begin position="30"/>
        <end position="52"/>
    </location>
</feature>
<proteinExistence type="predicted"/>
<dbReference type="InterPro" id="IPR028199">
    <property type="entry name" value="Mucin_dom"/>
</dbReference>
<dbReference type="Pfam" id="PF14654">
    <property type="entry name" value="Epiglycanin_C"/>
    <property type="match status" value="1"/>
</dbReference>
<keyword evidence="1" id="KW-0472">Membrane</keyword>
<evidence type="ECO:0000313" key="4">
    <source>
        <dbReference type="Proteomes" id="UP000694425"/>
    </source>
</evidence>